<feature type="signal peptide" evidence="1">
    <location>
        <begin position="1"/>
        <end position="25"/>
    </location>
</feature>
<dbReference type="OrthoDB" id="9780147at2"/>
<protein>
    <submittedName>
        <fullName evidence="3">Protein-disulfide isomerase</fullName>
    </submittedName>
</protein>
<dbReference type="EMBL" id="FPAJ01000001">
    <property type="protein sequence ID" value="SFS50471.1"/>
    <property type="molecule type" value="Genomic_DNA"/>
</dbReference>
<dbReference type="Pfam" id="PF01323">
    <property type="entry name" value="DSBA"/>
    <property type="match status" value="1"/>
</dbReference>
<dbReference type="InterPro" id="IPR051470">
    <property type="entry name" value="Thiol:disulfide_interchange"/>
</dbReference>
<dbReference type="CDD" id="cd03023">
    <property type="entry name" value="DsbA_Com1_like"/>
    <property type="match status" value="1"/>
</dbReference>
<dbReference type="GO" id="GO:0016491">
    <property type="term" value="F:oxidoreductase activity"/>
    <property type="evidence" value="ECO:0007669"/>
    <property type="project" value="InterPro"/>
</dbReference>
<dbReference type="InterPro" id="IPR001853">
    <property type="entry name" value="DSBA-like_thioredoxin_dom"/>
</dbReference>
<dbReference type="InterPro" id="IPR036249">
    <property type="entry name" value="Thioredoxin-like_sf"/>
</dbReference>
<dbReference type="SUPFAM" id="SSF52833">
    <property type="entry name" value="Thioredoxin-like"/>
    <property type="match status" value="1"/>
</dbReference>
<accession>A0A1I6QDB3</accession>
<dbReference type="GO" id="GO:0016853">
    <property type="term" value="F:isomerase activity"/>
    <property type="evidence" value="ECO:0007669"/>
    <property type="project" value="UniProtKB-KW"/>
</dbReference>
<evidence type="ECO:0000313" key="4">
    <source>
        <dbReference type="Proteomes" id="UP000199239"/>
    </source>
</evidence>
<dbReference type="STRING" id="394264.SAMN04488040_0667"/>
<name>A0A1I6QDB3_9RHOB</name>
<keyword evidence="1" id="KW-0732">Signal</keyword>
<keyword evidence="3" id="KW-0413">Isomerase</keyword>
<dbReference type="InterPro" id="IPR013766">
    <property type="entry name" value="Thioredoxin_domain"/>
</dbReference>
<gene>
    <name evidence="3" type="ORF">SAMN04488040_0667</name>
</gene>
<evidence type="ECO:0000259" key="2">
    <source>
        <dbReference type="PROSITE" id="PS51352"/>
    </source>
</evidence>
<dbReference type="PANTHER" id="PTHR35272">
    <property type="entry name" value="THIOL:DISULFIDE INTERCHANGE PROTEIN DSBC-RELATED"/>
    <property type="match status" value="1"/>
</dbReference>
<dbReference type="InterPro" id="IPR041205">
    <property type="entry name" value="ScsC_N"/>
</dbReference>
<organism evidence="3 4">
    <name type="scientific">Sulfitobacter marinus</name>
    <dbReference type="NCBI Taxonomy" id="394264"/>
    <lineage>
        <taxon>Bacteria</taxon>
        <taxon>Pseudomonadati</taxon>
        <taxon>Pseudomonadota</taxon>
        <taxon>Alphaproteobacteria</taxon>
        <taxon>Rhodobacterales</taxon>
        <taxon>Roseobacteraceae</taxon>
        <taxon>Sulfitobacter</taxon>
    </lineage>
</organism>
<dbReference type="PROSITE" id="PS51352">
    <property type="entry name" value="THIOREDOXIN_2"/>
    <property type="match status" value="1"/>
</dbReference>
<dbReference type="Gene3D" id="3.40.30.10">
    <property type="entry name" value="Glutaredoxin"/>
    <property type="match status" value="1"/>
</dbReference>
<proteinExistence type="predicted"/>
<feature type="chain" id="PRO_5011465233" evidence="1">
    <location>
        <begin position="26"/>
        <end position="252"/>
    </location>
</feature>
<evidence type="ECO:0000313" key="3">
    <source>
        <dbReference type="EMBL" id="SFS50471.1"/>
    </source>
</evidence>
<sequence>MTKAIASSLFSGAMMALALGGSAQAMDLTELTDAERAQFGVEVRAYLMENPHVIMEAVNQLQANEAEAQAQADLNLVADNADAIFNDGYSYVGGNPEGDITIVEFMDYRCGYCKKAFSEVEKLVNGDGNIRFVVKELPILGEQSMVASRFAIATKLIAGDEGYKSIHDALMSFNGDITPTSLGRLAKSFDLDADAITEKMDSAEVTAELAKTRALAQVLSITGTPTFVMQDELLRGYLPYDQMKAIMEEKRG</sequence>
<dbReference type="Pfam" id="PF18312">
    <property type="entry name" value="ScsC_N"/>
    <property type="match status" value="1"/>
</dbReference>
<reference evidence="4" key="1">
    <citation type="submission" date="2016-10" db="EMBL/GenBank/DDBJ databases">
        <authorList>
            <person name="Varghese N."/>
            <person name="Submissions S."/>
        </authorList>
    </citation>
    <scope>NUCLEOTIDE SEQUENCE [LARGE SCALE GENOMIC DNA]</scope>
    <source>
        <strain evidence="4">DSM 23422</strain>
    </source>
</reference>
<dbReference type="RefSeq" id="WP_093915390.1">
    <property type="nucleotide sequence ID" value="NZ_FPAJ01000001.1"/>
</dbReference>
<dbReference type="AlphaFoldDB" id="A0A1I6QDB3"/>
<keyword evidence="4" id="KW-1185">Reference proteome</keyword>
<dbReference type="PANTHER" id="PTHR35272:SF3">
    <property type="entry name" value="THIOL:DISULFIDE INTERCHANGE PROTEIN DSBC"/>
    <property type="match status" value="1"/>
</dbReference>
<feature type="domain" description="Thioredoxin" evidence="2">
    <location>
        <begin position="57"/>
        <end position="252"/>
    </location>
</feature>
<dbReference type="Proteomes" id="UP000199239">
    <property type="component" value="Unassembled WGS sequence"/>
</dbReference>
<evidence type="ECO:0000256" key="1">
    <source>
        <dbReference type="SAM" id="SignalP"/>
    </source>
</evidence>